<reference evidence="10" key="1">
    <citation type="submission" date="2020-03" db="EMBL/GenBank/DDBJ databases">
        <authorList>
            <person name="Chebbi M.A."/>
            <person name="Drezen J.M."/>
        </authorList>
    </citation>
    <scope>NUCLEOTIDE SEQUENCE</scope>
    <source>
        <tissue evidence="10">Whole body</tissue>
    </source>
</reference>
<dbReference type="Pfam" id="PF26052">
    <property type="entry name" value="BRE1B"/>
    <property type="match status" value="1"/>
</dbReference>
<keyword evidence="6" id="KW-0808">Transferase</keyword>
<dbReference type="Proteomes" id="UP000729913">
    <property type="component" value="Unassembled WGS sequence"/>
</dbReference>
<comment type="subcellular location">
    <subcellularLocation>
        <location evidence="1 6">Nucleus</location>
    </subcellularLocation>
</comment>
<evidence type="ECO:0000256" key="5">
    <source>
        <dbReference type="ARBA" id="ARBA00023242"/>
    </source>
</evidence>
<comment type="caution">
    <text evidence="10">The sequence shown here is derived from an EMBL/GenBank/DDBJ whole genome shotgun (WGS) entry which is preliminary data.</text>
</comment>
<feature type="coiled-coil region" evidence="7">
    <location>
        <begin position="284"/>
        <end position="341"/>
    </location>
</feature>
<keyword evidence="5 6" id="KW-0539">Nucleus</keyword>
<protein>
    <recommendedName>
        <fullName evidence="6">E3 ubiquitin protein ligase</fullName>
        <ecNumber evidence="6">2.3.2.27</ecNumber>
    </recommendedName>
</protein>
<reference evidence="10" key="2">
    <citation type="submission" date="2021-04" db="EMBL/GenBank/DDBJ databases">
        <title>Genome-wide patterns of bracovirus chromosomal integration into multiple host tissues during parasitism.</title>
        <authorList>
            <person name="Chebbi M.A.C."/>
        </authorList>
    </citation>
    <scope>NUCLEOTIDE SEQUENCE</scope>
    <source>
        <tissue evidence="10">Whole body</tissue>
    </source>
</reference>
<evidence type="ECO:0000313" key="10">
    <source>
        <dbReference type="EMBL" id="KAG8035996.1"/>
    </source>
</evidence>
<organism evidence="10 11">
    <name type="scientific">Cotesia typhae</name>
    <dbReference type="NCBI Taxonomy" id="2053667"/>
    <lineage>
        <taxon>Eukaryota</taxon>
        <taxon>Metazoa</taxon>
        <taxon>Ecdysozoa</taxon>
        <taxon>Arthropoda</taxon>
        <taxon>Hexapoda</taxon>
        <taxon>Insecta</taxon>
        <taxon>Pterygota</taxon>
        <taxon>Neoptera</taxon>
        <taxon>Endopterygota</taxon>
        <taxon>Hymenoptera</taxon>
        <taxon>Apocrita</taxon>
        <taxon>Ichneumonoidea</taxon>
        <taxon>Braconidae</taxon>
        <taxon>Microgastrinae</taxon>
        <taxon>Cotesia</taxon>
    </lineage>
</organism>
<dbReference type="GO" id="GO:0033503">
    <property type="term" value="C:HULC complex"/>
    <property type="evidence" value="ECO:0007669"/>
    <property type="project" value="TreeGrafter"/>
</dbReference>
<comment type="catalytic activity">
    <reaction evidence="6">
        <text>S-ubiquitinyl-[E2 ubiquitin-conjugating enzyme]-L-cysteine + [acceptor protein]-L-lysine = [E2 ubiquitin-conjugating enzyme]-L-cysteine + N(6)-ubiquitinyl-[acceptor protein]-L-lysine.</text>
        <dbReference type="EC" id="2.3.2.27"/>
    </reaction>
</comment>
<sequence length="344" mass="40024">MANNRLQELDKLHQQHRDALKEVEKLKMDIRQLPESVIVETTEYKCLQSQFSVLYNESMQLKTQLDDTRQQLQSSKNSHLRHIEMMESEELMAQKKLRGECIQLEDVLAQLRKEYEMLRIEFEQNLAANEQTGPINREMRHLITSLQNHNQQLKGELKKEIEDLTAKLGQQVSQESKEGNSSDGSGKEEDSSTYLSGTIQIKDEGLTVVKRELAIDEEMDFTEKSEGESKNTTDSHSLFLSSIKKDKDIKREKDVRKDAIVKVDHKENTLHRIKDSKSVESEIVKDLKAQLKKTVNEMKEMKLLLDMYKGVGKEQRDKVQLMAAERKIRTEVEELRQQLKKIQV</sequence>
<evidence type="ECO:0000256" key="3">
    <source>
        <dbReference type="ARBA" id="ARBA00022771"/>
    </source>
</evidence>
<dbReference type="GO" id="GO:0061630">
    <property type="term" value="F:ubiquitin protein ligase activity"/>
    <property type="evidence" value="ECO:0007669"/>
    <property type="project" value="UniProtKB-EC"/>
</dbReference>
<accession>A0A8J5QQS4</accession>
<keyword evidence="6" id="KW-0156">Chromatin regulator</keyword>
<evidence type="ECO:0000256" key="1">
    <source>
        <dbReference type="ARBA" id="ARBA00004123"/>
    </source>
</evidence>
<dbReference type="EMBL" id="JAAOIC020000051">
    <property type="protein sequence ID" value="KAG8035996.1"/>
    <property type="molecule type" value="Genomic_DNA"/>
</dbReference>
<keyword evidence="3 6" id="KW-0863">Zinc-finger</keyword>
<feature type="domain" description="BRE1A/B-like" evidence="9">
    <location>
        <begin position="35"/>
        <end position="177"/>
    </location>
</feature>
<dbReference type="UniPathway" id="UPA00143"/>
<keyword evidence="11" id="KW-1185">Reference proteome</keyword>
<dbReference type="OrthoDB" id="10266039at2759"/>
<evidence type="ECO:0000259" key="9">
    <source>
        <dbReference type="Pfam" id="PF26052"/>
    </source>
</evidence>
<evidence type="ECO:0000256" key="7">
    <source>
        <dbReference type="SAM" id="Coils"/>
    </source>
</evidence>
<dbReference type="EC" id="2.3.2.27" evidence="6"/>
<evidence type="ECO:0000256" key="4">
    <source>
        <dbReference type="ARBA" id="ARBA00022833"/>
    </source>
</evidence>
<dbReference type="InterPro" id="IPR013956">
    <property type="entry name" value="E3_ubiquit_lig_Bre1"/>
</dbReference>
<evidence type="ECO:0000313" key="11">
    <source>
        <dbReference type="Proteomes" id="UP000729913"/>
    </source>
</evidence>
<evidence type="ECO:0000256" key="2">
    <source>
        <dbReference type="ARBA" id="ARBA00022723"/>
    </source>
</evidence>
<feature type="compositionally biased region" description="Basic and acidic residues" evidence="8">
    <location>
        <begin position="175"/>
        <end position="190"/>
    </location>
</feature>
<name>A0A8J5QQS4_9HYME</name>
<dbReference type="PANTHER" id="PTHR23163:SF0">
    <property type="entry name" value="E3 UBIQUITIN-PROTEIN LIGASE BRE1"/>
    <property type="match status" value="1"/>
</dbReference>
<keyword evidence="4 6" id="KW-0862">Zinc</keyword>
<comment type="pathway">
    <text evidence="6">Protein modification; protein ubiquitination.</text>
</comment>
<dbReference type="GO" id="GO:0016567">
    <property type="term" value="P:protein ubiquitination"/>
    <property type="evidence" value="ECO:0007669"/>
    <property type="project" value="UniProtKB-UniRule"/>
</dbReference>
<dbReference type="GO" id="GO:0008270">
    <property type="term" value="F:zinc ion binding"/>
    <property type="evidence" value="ECO:0007669"/>
    <property type="project" value="UniProtKB-KW"/>
</dbReference>
<keyword evidence="6" id="KW-0833">Ubl conjugation pathway</keyword>
<dbReference type="PANTHER" id="PTHR23163">
    <property type="entry name" value="RING FINGER PROTEIN-RELATED"/>
    <property type="match status" value="1"/>
</dbReference>
<comment type="similarity">
    <text evidence="6">Belongs to the BRE1 family.</text>
</comment>
<dbReference type="AlphaFoldDB" id="A0A8J5QQS4"/>
<feature type="region of interest" description="Disordered" evidence="8">
    <location>
        <begin position="169"/>
        <end position="196"/>
    </location>
</feature>
<evidence type="ECO:0000256" key="8">
    <source>
        <dbReference type="SAM" id="MobiDB-lite"/>
    </source>
</evidence>
<keyword evidence="2 6" id="KW-0479">Metal-binding</keyword>
<dbReference type="GO" id="GO:0006325">
    <property type="term" value="P:chromatin organization"/>
    <property type="evidence" value="ECO:0007669"/>
    <property type="project" value="UniProtKB-KW"/>
</dbReference>
<dbReference type="InterPro" id="IPR058642">
    <property type="entry name" value="BRE1A/B-like_dom"/>
</dbReference>
<dbReference type="GO" id="GO:0005634">
    <property type="term" value="C:nucleus"/>
    <property type="evidence" value="ECO:0007669"/>
    <property type="project" value="UniProtKB-SubCell"/>
</dbReference>
<evidence type="ECO:0000256" key="6">
    <source>
        <dbReference type="RuleBase" id="RU365038"/>
    </source>
</evidence>
<gene>
    <name evidence="10" type="ORF">G9C98_004525</name>
</gene>
<keyword evidence="6 7" id="KW-0175">Coiled coil</keyword>
<proteinExistence type="inferred from homology"/>